<dbReference type="Gene3D" id="1.10.287.110">
    <property type="entry name" value="DnaJ domain"/>
    <property type="match status" value="1"/>
</dbReference>
<dbReference type="CDD" id="cd06257">
    <property type="entry name" value="DnaJ"/>
    <property type="match status" value="1"/>
</dbReference>
<reference evidence="1" key="1">
    <citation type="submission" date="2022-08" db="UniProtKB">
        <authorList>
            <consortium name="EnsemblMetazoa"/>
        </authorList>
    </citation>
    <scope>IDENTIFICATION</scope>
    <source>
        <strain evidence="1">Israel</strain>
    </source>
</reference>
<accession>A0A1B0GQP9</accession>
<dbReference type="InterPro" id="IPR001623">
    <property type="entry name" value="DnaJ_domain"/>
</dbReference>
<dbReference type="VEuPathDB" id="VectorBase:PPAPM1_007434"/>
<dbReference type="GO" id="GO:0001671">
    <property type="term" value="F:ATPase activator activity"/>
    <property type="evidence" value="ECO:0007669"/>
    <property type="project" value="InterPro"/>
</dbReference>
<dbReference type="SUPFAM" id="SSF46565">
    <property type="entry name" value="Chaperone J-domain"/>
    <property type="match status" value="1"/>
</dbReference>
<dbReference type="NCBIfam" id="TIGR00714">
    <property type="entry name" value="hscB"/>
    <property type="match status" value="1"/>
</dbReference>
<dbReference type="EMBL" id="AJVK01087688">
    <property type="status" value="NOT_ANNOTATED_CDS"/>
    <property type="molecule type" value="Genomic_DNA"/>
</dbReference>
<dbReference type="Proteomes" id="UP000092462">
    <property type="component" value="Unassembled WGS sequence"/>
</dbReference>
<dbReference type="PANTHER" id="PTHR14021:SF15">
    <property type="entry name" value="IRON-SULFUR CLUSTER CO-CHAPERONE PROTEIN HSCB"/>
    <property type="match status" value="1"/>
</dbReference>
<dbReference type="Pfam" id="PF00226">
    <property type="entry name" value="DnaJ"/>
    <property type="match status" value="1"/>
</dbReference>
<dbReference type="SMART" id="SM00271">
    <property type="entry name" value="DnaJ"/>
    <property type="match status" value="1"/>
</dbReference>
<proteinExistence type="predicted"/>
<dbReference type="InterPro" id="IPR004640">
    <property type="entry name" value="HscB"/>
</dbReference>
<dbReference type="AlphaFoldDB" id="A0A1B0GQP9"/>
<organism evidence="1 2">
    <name type="scientific">Phlebotomus papatasi</name>
    <name type="common">Sandfly</name>
    <dbReference type="NCBI Taxonomy" id="29031"/>
    <lineage>
        <taxon>Eukaryota</taxon>
        <taxon>Metazoa</taxon>
        <taxon>Ecdysozoa</taxon>
        <taxon>Arthropoda</taxon>
        <taxon>Hexapoda</taxon>
        <taxon>Insecta</taxon>
        <taxon>Pterygota</taxon>
        <taxon>Neoptera</taxon>
        <taxon>Endopterygota</taxon>
        <taxon>Diptera</taxon>
        <taxon>Nematocera</taxon>
        <taxon>Psychodoidea</taxon>
        <taxon>Psychodidae</taxon>
        <taxon>Phlebotomus</taxon>
        <taxon>Phlebotomus</taxon>
    </lineage>
</organism>
<keyword evidence="2" id="KW-1185">Reference proteome</keyword>
<name>A0A1B0GQP9_PHLPP</name>
<dbReference type="InterPro" id="IPR036869">
    <property type="entry name" value="J_dom_sf"/>
</dbReference>
<dbReference type="GO" id="GO:0044571">
    <property type="term" value="P:[2Fe-2S] cluster assembly"/>
    <property type="evidence" value="ECO:0007669"/>
    <property type="project" value="InterPro"/>
</dbReference>
<dbReference type="EnsemblMetazoa" id="PPAI010144-RA">
    <property type="protein sequence ID" value="PPAI010144-PA"/>
    <property type="gene ID" value="PPAI010144"/>
</dbReference>
<dbReference type="VEuPathDB" id="VectorBase:PPAI010144"/>
<protein>
    <submittedName>
        <fullName evidence="1">Uncharacterized protein</fullName>
    </submittedName>
</protein>
<dbReference type="GO" id="GO:0051087">
    <property type="term" value="F:protein-folding chaperone binding"/>
    <property type="evidence" value="ECO:0007669"/>
    <property type="project" value="InterPro"/>
</dbReference>
<dbReference type="PROSITE" id="PS50076">
    <property type="entry name" value="DNAJ_2"/>
    <property type="match status" value="1"/>
</dbReference>
<sequence length="137" mass="15695">MRNFSSSQEGVCWSCGTPSGSAIFCIKCKALQKVDGKKDYFEILNLPRNYNVDSNTLTHTFREMQSVLHPDKFSSKSEEEQNISLEWSSLVNKAYKTLLAPIKRGEYILQQSGIELPQDNSALDQTFLMEMMERNEE</sequence>
<evidence type="ECO:0000313" key="1">
    <source>
        <dbReference type="EnsemblMetazoa" id="PPAI010144-PA"/>
    </source>
</evidence>
<dbReference type="PANTHER" id="PTHR14021">
    <property type="entry name" value="IRON-SULFUR CLUSTER CO-CHAPERONE PROTEIN HSCB"/>
    <property type="match status" value="1"/>
</dbReference>
<evidence type="ECO:0000313" key="2">
    <source>
        <dbReference type="Proteomes" id="UP000092462"/>
    </source>
</evidence>
<dbReference type="GO" id="GO:0005739">
    <property type="term" value="C:mitochondrion"/>
    <property type="evidence" value="ECO:0007669"/>
    <property type="project" value="TreeGrafter"/>
</dbReference>